<evidence type="ECO:0000313" key="3">
    <source>
        <dbReference type="EMBL" id="KPM83109.1"/>
    </source>
</evidence>
<feature type="signal peptide" evidence="1">
    <location>
        <begin position="1"/>
        <end position="21"/>
    </location>
</feature>
<protein>
    <recommendedName>
        <fullName evidence="2">PKD/Chitinase domain-containing protein</fullName>
    </recommendedName>
</protein>
<reference evidence="3 4" key="1">
    <citation type="submission" date="2015-09" db="EMBL/GenBank/DDBJ databases">
        <title>Draft Genome Sequence of Pseudoalteromonas lipolytica UCD-48B.</title>
        <authorList>
            <person name="Krusor M."/>
            <person name="Coil D.A."/>
            <person name="Lang J.M."/>
            <person name="Eisen J.A."/>
            <person name="Alexiev A."/>
        </authorList>
    </citation>
    <scope>NUCLEOTIDE SEQUENCE [LARGE SCALE GENOMIC DNA]</scope>
    <source>
        <strain evidence="3 4">UCD-48B</strain>
    </source>
</reference>
<accession>A0A0P7E6U8</accession>
<feature type="chain" id="PRO_5006138317" description="PKD/Chitinase domain-containing protein" evidence="1">
    <location>
        <begin position="22"/>
        <end position="811"/>
    </location>
</feature>
<dbReference type="InterPro" id="IPR029865">
    <property type="entry name" value="KIAA0319-like"/>
</dbReference>
<organism evidence="3 4">
    <name type="scientific">Pseudoalteromonas lipolytica</name>
    <dbReference type="NCBI Taxonomy" id="570156"/>
    <lineage>
        <taxon>Bacteria</taxon>
        <taxon>Pseudomonadati</taxon>
        <taxon>Pseudomonadota</taxon>
        <taxon>Gammaproteobacteria</taxon>
        <taxon>Alteromonadales</taxon>
        <taxon>Pseudoalteromonadaceae</taxon>
        <taxon>Pseudoalteromonas</taxon>
    </lineage>
</organism>
<sequence length="811" mass="88547">MKLMLHTFTAIGLALALTACGGGGGNDDSTPVVVEQKPTAVITSSTEQTTFSLKDGAVQIQLSADQSSSADNKELSYQWQLISRPEQSEAALTSNDSLSTDFVADLPGEYVISLIVNDGVNNSEATRITFNATSPYPTAITEPVYSVSLGTTSVGLDASASLPPTGETGSLDYQWKIVEKPAESAGYLSNETLSLATLFVDVAGDYKLELVVYYGNIASEPKTVTVTVSSGNAPPVAIADDVTIKLGQTVTLDASQSNDPEGASLQYRWKWAYSPVEPDAIPLPELTGRTTDTLTFTPAAAGEYSLVLFVFDGARKSEEREVLVTVEKDPESNENKAPVGELLATGYFPSYSIGEQEVGLRAEFNFSGYDPEGEALQIISAELIEKPETSTVELVDIGSWKPMGKKIQKLDVEGMYKVRMVVSDGVNQLTTNATMEAKIGNVNGQPSTRGVDAQSKSVIVGDALVFDASSEDPNDDPMTFHWELVDRPDGSNAVIEPVIEPETQEYRRARVVTDVPGSYTARLIVEDDRGLFAKTYAEDDGLAKLTNTAPEIRSVVWARSWGRLQPGEDYYQILPCMSLLHRPVTVDADGDEVFTHEELISTPEGGEFTSYPDEADCPATRGQVFTKPGTYTFRYSATDLIDDAPQYDFVVKVDPLSEAKGVRLRSINEDGESLWHPLPYETIPPFANGFSASSRPFLEEGYVQWELSAMDSAYTVENVKVSHINGGLASLTPRFENLYEGRVIQQGESLAFQTVVPAVPCIRNDDKSEGFHFSFNIREIPEITYVYEIWRTANDDSLFNEWEECEEGQLN</sequence>
<keyword evidence="1" id="KW-0732">Signal</keyword>
<dbReference type="GO" id="GO:0031410">
    <property type="term" value="C:cytoplasmic vesicle"/>
    <property type="evidence" value="ECO:0007669"/>
    <property type="project" value="TreeGrafter"/>
</dbReference>
<evidence type="ECO:0000256" key="1">
    <source>
        <dbReference type="SAM" id="SignalP"/>
    </source>
</evidence>
<dbReference type="Proteomes" id="UP000050378">
    <property type="component" value="Unassembled WGS sequence"/>
</dbReference>
<proteinExistence type="predicted"/>
<dbReference type="PATRIC" id="fig|570156.3.peg.3842"/>
<feature type="domain" description="PKD/Chitinase" evidence="2">
    <location>
        <begin position="234"/>
        <end position="329"/>
    </location>
</feature>
<dbReference type="Pfam" id="PF22352">
    <property type="entry name" value="K319L-like_PKD"/>
    <property type="match status" value="2"/>
</dbReference>
<dbReference type="OrthoDB" id="9806238at2"/>
<dbReference type="InterPro" id="IPR013783">
    <property type="entry name" value="Ig-like_fold"/>
</dbReference>
<dbReference type="SUPFAM" id="SSF49299">
    <property type="entry name" value="PKD domain"/>
    <property type="match status" value="1"/>
</dbReference>
<dbReference type="PANTHER" id="PTHR46182">
    <property type="entry name" value="FI19480P1"/>
    <property type="match status" value="1"/>
</dbReference>
<comment type="caution">
    <text evidence="3">The sequence shown here is derived from an EMBL/GenBank/DDBJ whole genome shotgun (WGS) entry which is preliminary data.</text>
</comment>
<dbReference type="SMART" id="SM00089">
    <property type="entry name" value="PKD"/>
    <property type="match status" value="2"/>
</dbReference>
<dbReference type="PANTHER" id="PTHR46182:SF2">
    <property type="entry name" value="FI19480P1"/>
    <property type="match status" value="1"/>
</dbReference>
<dbReference type="PROSITE" id="PS51257">
    <property type="entry name" value="PROKAR_LIPOPROTEIN"/>
    <property type="match status" value="1"/>
</dbReference>
<dbReference type="InterPro" id="IPR035986">
    <property type="entry name" value="PKD_dom_sf"/>
</dbReference>
<dbReference type="InterPro" id="IPR022409">
    <property type="entry name" value="PKD/Chitinase_dom"/>
</dbReference>
<feature type="domain" description="PKD/Chitinase" evidence="2">
    <location>
        <begin position="450"/>
        <end position="589"/>
    </location>
</feature>
<evidence type="ECO:0000259" key="2">
    <source>
        <dbReference type="SMART" id="SM00089"/>
    </source>
</evidence>
<evidence type="ECO:0000313" key="4">
    <source>
        <dbReference type="Proteomes" id="UP000050378"/>
    </source>
</evidence>
<dbReference type="STRING" id="570156.AOG27_13685"/>
<name>A0A0P7E6U8_9GAMM</name>
<dbReference type="GO" id="GO:0016020">
    <property type="term" value="C:membrane"/>
    <property type="evidence" value="ECO:0007669"/>
    <property type="project" value="TreeGrafter"/>
</dbReference>
<dbReference type="RefSeq" id="WP_054553568.1">
    <property type="nucleotide sequence ID" value="NZ_LJTC01000008.1"/>
</dbReference>
<dbReference type="Gene3D" id="2.60.40.10">
    <property type="entry name" value="Immunoglobulins"/>
    <property type="match status" value="4"/>
</dbReference>
<gene>
    <name evidence="3" type="ORF">AOG27_13685</name>
</gene>
<dbReference type="EMBL" id="LJTC01000008">
    <property type="protein sequence ID" value="KPM83109.1"/>
    <property type="molecule type" value="Genomic_DNA"/>
</dbReference>
<dbReference type="AlphaFoldDB" id="A0A0P7E6U8"/>